<comment type="similarity">
    <text evidence="1 5">Belongs to the HIBADH-related family.</text>
</comment>
<feature type="domain" description="3-hydroxyisobutyrate dehydrogenase-like NAD-binding" evidence="7">
    <location>
        <begin position="162"/>
        <end position="288"/>
    </location>
</feature>
<dbReference type="RefSeq" id="WP_254741128.1">
    <property type="nucleotide sequence ID" value="NZ_JANCLU010000008.1"/>
</dbReference>
<evidence type="ECO:0000313" key="8">
    <source>
        <dbReference type="EMBL" id="MCP8938805.1"/>
    </source>
</evidence>
<dbReference type="PANTHER" id="PTHR22981">
    <property type="entry name" value="3-HYDROXYISOBUTYRATE DEHYDROGENASE-RELATED"/>
    <property type="match status" value="1"/>
</dbReference>
<dbReference type="Proteomes" id="UP001205890">
    <property type="component" value="Unassembled WGS sequence"/>
</dbReference>
<organism evidence="8 9">
    <name type="scientific">Alsobacter ponti</name>
    <dbReference type="NCBI Taxonomy" id="2962936"/>
    <lineage>
        <taxon>Bacteria</taxon>
        <taxon>Pseudomonadati</taxon>
        <taxon>Pseudomonadota</taxon>
        <taxon>Alphaproteobacteria</taxon>
        <taxon>Hyphomicrobiales</taxon>
        <taxon>Alsobacteraceae</taxon>
        <taxon>Alsobacter</taxon>
    </lineage>
</organism>
<dbReference type="Gene3D" id="3.40.50.720">
    <property type="entry name" value="NAD(P)-binding Rossmann-like Domain"/>
    <property type="match status" value="1"/>
</dbReference>
<dbReference type="Pfam" id="PF14833">
    <property type="entry name" value="NAD_binding_11"/>
    <property type="match status" value="1"/>
</dbReference>
<evidence type="ECO:0000256" key="1">
    <source>
        <dbReference type="ARBA" id="ARBA00009080"/>
    </source>
</evidence>
<proteinExistence type="inferred from homology"/>
<evidence type="ECO:0000256" key="5">
    <source>
        <dbReference type="RuleBase" id="RU910714"/>
    </source>
</evidence>
<dbReference type="InterPro" id="IPR013328">
    <property type="entry name" value="6PGD_dom2"/>
</dbReference>
<gene>
    <name evidence="8" type="primary">mmsB</name>
    <name evidence="8" type="ORF">NK718_09790</name>
</gene>
<dbReference type="InterPro" id="IPR011548">
    <property type="entry name" value="HIBADH"/>
</dbReference>
<dbReference type="NCBIfam" id="TIGR01692">
    <property type="entry name" value="HIBADH"/>
    <property type="match status" value="1"/>
</dbReference>
<dbReference type="InterPro" id="IPR015815">
    <property type="entry name" value="HIBADH-related"/>
</dbReference>
<evidence type="ECO:0000259" key="6">
    <source>
        <dbReference type="Pfam" id="PF03446"/>
    </source>
</evidence>
<comment type="caution">
    <text evidence="8">The sequence shown here is derived from an EMBL/GenBank/DDBJ whole genome shotgun (WGS) entry which is preliminary data.</text>
</comment>
<evidence type="ECO:0000259" key="7">
    <source>
        <dbReference type="Pfam" id="PF14833"/>
    </source>
</evidence>
<comment type="catalytic activity">
    <reaction evidence="5">
        <text>3-hydroxy-2-methylpropanoate + NAD(+) = 2-methyl-3-oxopropanoate + NADH + H(+)</text>
        <dbReference type="Rhea" id="RHEA:17681"/>
        <dbReference type="ChEBI" id="CHEBI:11805"/>
        <dbReference type="ChEBI" id="CHEBI:15378"/>
        <dbReference type="ChEBI" id="CHEBI:57540"/>
        <dbReference type="ChEBI" id="CHEBI:57700"/>
        <dbReference type="ChEBI" id="CHEBI:57945"/>
        <dbReference type="EC" id="1.1.1.31"/>
    </reaction>
</comment>
<dbReference type="InterPro" id="IPR002204">
    <property type="entry name" value="3-OH-isobutyrate_DH-rel_CS"/>
</dbReference>
<dbReference type="PANTHER" id="PTHR22981:SF7">
    <property type="entry name" value="3-HYDROXYISOBUTYRATE DEHYDROGENASE, MITOCHONDRIAL"/>
    <property type="match status" value="1"/>
</dbReference>
<dbReference type="InterPro" id="IPR008927">
    <property type="entry name" value="6-PGluconate_DH-like_C_sf"/>
</dbReference>
<dbReference type="Gene3D" id="1.10.1040.10">
    <property type="entry name" value="N-(1-d-carboxylethyl)-l-norvaline Dehydrogenase, domain 2"/>
    <property type="match status" value="1"/>
</dbReference>
<evidence type="ECO:0000256" key="2">
    <source>
        <dbReference type="ARBA" id="ARBA00022456"/>
    </source>
</evidence>
<dbReference type="SUPFAM" id="SSF51735">
    <property type="entry name" value="NAD(P)-binding Rossmann-fold domains"/>
    <property type="match status" value="1"/>
</dbReference>
<keyword evidence="4 5" id="KW-0520">NAD</keyword>
<sequence>MATIAFIGLGNMGGPMAANLVKGGHNVVGFDLEPAHLAAARSAGVTAAASAVEAVREADVIVTMLPAGKHVLSVWSEVLPAARRDALAIDSSTIDVASAKQAHELAARHGLASLDAPVSGGVGGAKGATLTFMCGGAERAFERAEPLLSLMGRKVVHCGAAGAGQAAKICNNMILGISMIAVSEAFVLGEKLGLSHQALFDVASTSSGQCWSLTTYCPVPGPVPTSPANNGYAPGFAAALMLKDLKLSQEAAAATGATTPLGAQAAALYESFAAAGFEGKDFSGIVEFLRGR</sequence>
<evidence type="ECO:0000256" key="4">
    <source>
        <dbReference type="ARBA" id="ARBA00023027"/>
    </source>
</evidence>
<evidence type="ECO:0000313" key="9">
    <source>
        <dbReference type="Proteomes" id="UP001205890"/>
    </source>
</evidence>
<dbReference type="SUPFAM" id="SSF48179">
    <property type="entry name" value="6-phosphogluconate dehydrogenase C-terminal domain-like"/>
    <property type="match status" value="1"/>
</dbReference>
<keyword evidence="2 5" id="KW-0101">Branched-chain amino acid catabolism</keyword>
<reference evidence="8 9" key="1">
    <citation type="submission" date="2022-07" db="EMBL/GenBank/DDBJ databases">
        <authorList>
            <person name="Li W.-J."/>
            <person name="Deng Q.-Q."/>
        </authorList>
    </citation>
    <scope>NUCLEOTIDE SEQUENCE [LARGE SCALE GENOMIC DNA]</scope>
    <source>
        <strain evidence="8 9">SYSU M60028</strain>
    </source>
</reference>
<dbReference type="InterPro" id="IPR029154">
    <property type="entry name" value="HIBADH-like_NADP-bd"/>
</dbReference>
<feature type="domain" description="6-phosphogluconate dehydrogenase NADP-binding" evidence="6">
    <location>
        <begin position="3"/>
        <end position="159"/>
    </location>
</feature>
<dbReference type="PIRSF" id="PIRSF000103">
    <property type="entry name" value="HIBADH"/>
    <property type="match status" value="1"/>
</dbReference>
<dbReference type="EC" id="1.1.1.31" evidence="5"/>
<dbReference type="InterPro" id="IPR006115">
    <property type="entry name" value="6PGDH_NADP-bd"/>
</dbReference>
<keyword evidence="9" id="KW-1185">Reference proteome</keyword>
<name>A0ABT1LBE0_9HYPH</name>
<dbReference type="PROSITE" id="PS00895">
    <property type="entry name" value="3_HYDROXYISOBUT_DH"/>
    <property type="match status" value="1"/>
</dbReference>
<protein>
    <recommendedName>
        <fullName evidence="5">3-hydroxyisobutyrate dehydrogenase</fullName>
        <shortName evidence="5">HIBADH</shortName>
        <ecNumber evidence="5">1.1.1.31</ecNumber>
    </recommendedName>
</protein>
<keyword evidence="3 5" id="KW-0560">Oxidoreductase</keyword>
<comment type="pathway">
    <text evidence="5">Amino-acid degradation; L-valine degradation.</text>
</comment>
<dbReference type="EMBL" id="JANCLU010000008">
    <property type="protein sequence ID" value="MCP8938805.1"/>
    <property type="molecule type" value="Genomic_DNA"/>
</dbReference>
<dbReference type="Pfam" id="PF03446">
    <property type="entry name" value="NAD_binding_2"/>
    <property type="match status" value="1"/>
</dbReference>
<accession>A0ABT1LBE0</accession>
<dbReference type="InterPro" id="IPR036291">
    <property type="entry name" value="NAD(P)-bd_dom_sf"/>
</dbReference>
<dbReference type="GO" id="GO:0008442">
    <property type="term" value="F:3-hydroxyisobutyrate dehydrogenase activity"/>
    <property type="evidence" value="ECO:0007669"/>
    <property type="project" value="UniProtKB-EC"/>
</dbReference>
<evidence type="ECO:0000256" key="3">
    <source>
        <dbReference type="ARBA" id="ARBA00023002"/>
    </source>
</evidence>